<evidence type="ECO:0000313" key="15">
    <source>
        <dbReference type="EMBL" id="QAR33979.1"/>
    </source>
</evidence>
<accession>A0A3R5XXZ9</accession>
<dbReference type="PIRSF" id="PIRSF004846">
    <property type="entry name" value="ModA"/>
    <property type="match status" value="1"/>
</dbReference>
<feature type="binding site" evidence="13">
    <location>
        <position position="185"/>
    </location>
    <ligand>
        <name>molybdate</name>
        <dbReference type="ChEBI" id="CHEBI:36264"/>
    </ligand>
</feature>
<evidence type="ECO:0000256" key="3">
    <source>
        <dbReference type="ARBA" id="ARBA00022448"/>
    </source>
</evidence>
<evidence type="ECO:0000256" key="7">
    <source>
        <dbReference type="ARBA" id="ARBA00023136"/>
    </source>
</evidence>
<evidence type="ECO:0000256" key="4">
    <source>
        <dbReference type="ARBA" id="ARBA00022475"/>
    </source>
</evidence>
<keyword evidence="3" id="KW-0813">Transport</keyword>
<feature type="binding site" evidence="13">
    <location>
        <position position="28"/>
    </location>
    <ligand>
        <name>molybdate</name>
        <dbReference type="ChEBI" id="CHEBI:36264"/>
    </ligand>
</feature>
<organism evidence="15 16">
    <name type="scientific">Geovibrio thiophilus</name>
    <dbReference type="NCBI Taxonomy" id="139438"/>
    <lineage>
        <taxon>Bacteria</taxon>
        <taxon>Pseudomonadati</taxon>
        <taxon>Deferribacterota</taxon>
        <taxon>Deferribacteres</taxon>
        <taxon>Deferribacterales</taxon>
        <taxon>Geovibrionaceae</taxon>
        <taxon>Geovibrio</taxon>
    </lineage>
</organism>
<keyword evidence="7" id="KW-0472">Membrane</keyword>
<evidence type="ECO:0000256" key="2">
    <source>
        <dbReference type="ARBA" id="ARBA00009175"/>
    </source>
</evidence>
<proteinExistence type="inferred from homology"/>
<comment type="similarity">
    <text evidence="2">Belongs to the bacterial solute-binding protein ModA family.</text>
</comment>
<keyword evidence="4" id="KW-1003">Cell membrane</keyword>
<dbReference type="FunFam" id="3.40.190.10:FF:000030">
    <property type="entry name" value="Molybdate ABC transporter substrate-binding protein"/>
    <property type="match status" value="1"/>
</dbReference>
<keyword evidence="6 14" id="KW-0732">Signal</keyword>
<dbReference type="SUPFAM" id="SSF53850">
    <property type="entry name" value="Periplasmic binding protein-like II"/>
    <property type="match status" value="1"/>
</dbReference>
<gene>
    <name evidence="15" type="ORF">EP073_11355</name>
</gene>
<protein>
    <recommendedName>
        <fullName evidence="11">Molybdate-binding protein ModA</fullName>
    </recommendedName>
    <alternativeName>
        <fullName evidence="12">Molybdate/tungstate-binding protein ModA</fullName>
    </alternativeName>
</protein>
<feature type="binding site" evidence="13">
    <location>
        <position position="55"/>
    </location>
    <ligand>
        <name>molybdate</name>
        <dbReference type="ChEBI" id="CHEBI:36264"/>
    </ligand>
</feature>
<dbReference type="RefSeq" id="WP_128467264.1">
    <property type="nucleotide sequence ID" value="NZ_CP035108.1"/>
</dbReference>
<dbReference type="GO" id="GO:0030288">
    <property type="term" value="C:outer membrane-bounded periplasmic space"/>
    <property type="evidence" value="ECO:0007669"/>
    <property type="project" value="TreeGrafter"/>
</dbReference>
<dbReference type="PANTHER" id="PTHR30632:SF17">
    <property type="entry name" value="MOLYBDATE-BINDING PROTEIN MODA"/>
    <property type="match status" value="1"/>
</dbReference>
<dbReference type="EMBL" id="CP035108">
    <property type="protein sequence ID" value="QAR33979.1"/>
    <property type="molecule type" value="Genomic_DNA"/>
</dbReference>
<keyword evidence="5 13" id="KW-0479">Metal-binding</keyword>
<evidence type="ECO:0000256" key="8">
    <source>
        <dbReference type="ARBA" id="ARBA00023245"/>
    </source>
</evidence>
<dbReference type="GO" id="GO:0015689">
    <property type="term" value="P:molybdate ion transport"/>
    <property type="evidence" value="ECO:0007669"/>
    <property type="project" value="InterPro"/>
</dbReference>
<evidence type="ECO:0000256" key="1">
    <source>
        <dbReference type="ARBA" id="ARBA00004236"/>
    </source>
</evidence>
<evidence type="ECO:0000256" key="5">
    <source>
        <dbReference type="ARBA" id="ARBA00022723"/>
    </source>
</evidence>
<dbReference type="NCBIfam" id="TIGR01256">
    <property type="entry name" value="modA"/>
    <property type="match status" value="1"/>
</dbReference>
<comment type="subcellular location">
    <subcellularLocation>
        <location evidence="1">Cell membrane</location>
    </subcellularLocation>
</comment>
<sequence length="249" mass="26944">MRILLIAMCLLISVSAFAKDVTVFGAASVTNAMNEIIATYKKEKGVNVIASYASSGPLAKQIENGAPADIFVSANMSWMDYLIEKGKIEEGTNIPYLANKLAFIAPVSSPTGKIANLDGAAVKKLIGSGKFAMGDPEHVPAGKYTQKALEGWGIWKDIESQAARMQDVRATLAMVERAVPYGFVYFSDSAISDKVKVISLVDDSLTGKIIYPMGIVKGKRTPETEAFYNFLKTDYAAEVFLKYGFIAVK</sequence>
<keyword evidence="8" id="KW-0826">Tungsten</keyword>
<dbReference type="Proteomes" id="UP000287502">
    <property type="component" value="Chromosome"/>
</dbReference>
<dbReference type="GO" id="GO:0005886">
    <property type="term" value="C:plasma membrane"/>
    <property type="evidence" value="ECO:0007669"/>
    <property type="project" value="UniProtKB-SubCell"/>
</dbReference>
<dbReference type="OrthoDB" id="9785015at2"/>
<dbReference type="PANTHER" id="PTHR30632">
    <property type="entry name" value="MOLYBDATE-BINDING PERIPLASMIC PROTEIN"/>
    <property type="match status" value="1"/>
</dbReference>
<dbReference type="AlphaFoldDB" id="A0A3R5XXZ9"/>
<feature type="signal peptide" evidence="14">
    <location>
        <begin position="1"/>
        <end position="18"/>
    </location>
</feature>
<evidence type="ECO:0000256" key="11">
    <source>
        <dbReference type="ARBA" id="ARBA00073171"/>
    </source>
</evidence>
<feature type="binding site" evidence="13">
    <location>
        <position position="168"/>
    </location>
    <ligand>
        <name>molybdate</name>
        <dbReference type="ChEBI" id="CHEBI:36264"/>
    </ligand>
</feature>
<dbReference type="InterPro" id="IPR005950">
    <property type="entry name" value="ModA"/>
</dbReference>
<evidence type="ECO:0000256" key="9">
    <source>
        <dbReference type="ARBA" id="ARBA00056002"/>
    </source>
</evidence>
<evidence type="ECO:0000256" key="13">
    <source>
        <dbReference type="PIRSR" id="PIRSR004846-1"/>
    </source>
</evidence>
<dbReference type="Gene3D" id="3.40.190.10">
    <property type="entry name" value="Periplasmic binding protein-like II"/>
    <property type="match status" value="2"/>
</dbReference>
<evidence type="ECO:0000256" key="6">
    <source>
        <dbReference type="ARBA" id="ARBA00022729"/>
    </source>
</evidence>
<comment type="subunit">
    <text evidence="10">The complex is composed of two ATP-binding proteins (ModC), two transmembrane proteins (ModB) and a solute-binding protein (ModA).</text>
</comment>
<dbReference type="InterPro" id="IPR050682">
    <property type="entry name" value="ModA/WtpA"/>
</dbReference>
<feature type="binding site" evidence="13">
    <location>
        <position position="141"/>
    </location>
    <ligand>
        <name>molybdate</name>
        <dbReference type="ChEBI" id="CHEBI:36264"/>
    </ligand>
</feature>
<evidence type="ECO:0000256" key="14">
    <source>
        <dbReference type="SAM" id="SignalP"/>
    </source>
</evidence>
<reference evidence="15 16" key="1">
    <citation type="submission" date="2019-01" db="EMBL/GenBank/DDBJ databases">
        <title>Geovibrio thiophilus DSM 11263, complete genome.</title>
        <authorList>
            <person name="Spring S."/>
            <person name="Bunk B."/>
            <person name="Sproer C."/>
        </authorList>
    </citation>
    <scope>NUCLEOTIDE SEQUENCE [LARGE SCALE GENOMIC DNA]</scope>
    <source>
        <strain evidence="15 16">DSM 11263</strain>
    </source>
</reference>
<dbReference type="NCBIfam" id="NF007958">
    <property type="entry name" value="PRK10677.1"/>
    <property type="match status" value="1"/>
</dbReference>
<dbReference type="KEGG" id="gtl:EP073_11355"/>
<dbReference type="Pfam" id="PF13531">
    <property type="entry name" value="SBP_bac_11"/>
    <property type="match status" value="1"/>
</dbReference>
<dbReference type="GO" id="GO:0030973">
    <property type="term" value="F:molybdate ion binding"/>
    <property type="evidence" value="ECO:0007669"/>
    <property type="project" value="TreeGrafter"/>
</dbReference>
<keyword evidence="13" id="KW-0500">Molybdenum</keyword>
<keyword evidence="16" id="KW-1185">Reference proteome</keyword>
<name>A0A3R5XXZ9_9BACT</name>
<comment type="function">
    <text evidence="9">Involved in the transport of molybdenum into the cell. Part of the binding-protein-dependent transport system ModABCD.</text>
</comment>
<feature type="chain" id="PRO_5018521244" description="Molybdate-binding protein ModA" evidence="14">
    <location>
        <begin position="19"/>
        <end position="249"/>
    </location>
</feature>
<evidence type="ECO:0000313" key="16">
    <source>
        <dbReference type="Proteomes" id="UP000287502"/>
    </source>
</evidence>
<dbReference type="GO" id="GO:0046872">
    <property type="term" value="F:metal ion binding"/>
    <property type="evidence" value="ECO:0007669"/>
    <property type="project" value="UniProtKB-KW"/>
</dbReference>
<evidence type="ECO:0000256" key="12">
    <source>
        <dbReference type="ARBA" id="ARBA00078141"/>
    </source>
</evidence>
<evidence type="ECO:0000256" key="10">
    <source>
        <dbReference type="ARBA" id="ARBA00062515"/>
    </source>
</evidence>